<dbReference type="InterPro" id="IPR047589">
    <property type="entry name" value="DUF11_rpt"/>
</dbReference>
<keyword evidence="2" id="KW-0472">Membrane</keyword>
<name>A0A641AQC6_9ACTN</name>
<comment type="caution">
    <text evidence="6">The sequence shown here is derived from an EMBL/GenBank/DDBJ whole genome shotgun (WGS) entry which is preliminary data.</text>
</comment>
<feature type="compositionally biased region" description="Low complexity" evidence="1">
    <location>
        <begin position="78"/>
        <end position="87"/>
    </location>
</feature>
<evidence type="ECO:0000256" key="1">
    <source>
        <dbReference type="SAM" id="MobiDB-lite"/>
    </source>
</evidence>
<feature type="domain" description="DUF5979" evidence="5">
    <location>
        <begin position="1809"/>
        <end position="1912"/>
    </location>
</feature>
<feature type="domain" description="DUF5979" evidence="5">
    <location>
        <begin position="1476"/>
        <end position="1579"/>
    </location>
</feature>
<keyword evidence="3" id="KW-0732">Signal</keyword>
<dbReference type="OrthoDB" id="3751233at2"/>
<feature type="domain" description="DUF5979" evidence="5">
    <location>
        <begin position="1367"/>
        <end position="1470"/>
    </location>
</feature>
<feature type="compositionally biased region" description="Basic and acidic residues" evidence="1">
    <location>
        <begin position="63"/>
        <end position="77"/>
    </location>
</feature>
<feature type="signal peptide" evidence="3">
    <location>
        <begin position="1"/>
        <end position="37"/>
    </location>
</feature>
<gene>
    <name evidence="6" type="ORF">ESP62_003675</name>
</gene>
<protein>
    <submittedName>
        <fullName evidence="6">DUF11 domain-containing protein</fullName>
    </submittedName>
</protein>
<feature type="chain" id="PRO_5025019726" evidence="3">
    <location>
        <begin position="38"/>
        <end position="2066"/>
    </location>
</feature>
<dbReference type="Gene3D" id="2.60.40.740">
    <property type="match status" value="1"/>
</dbReference>
<dbReference type="NCBIfam" id="TIGR01451">
    <property type="entry name" value="B_ant_repeat"/>
    <property type="match status" value="1"/>
</dbReference>
<evidence type="ECO:0000256" key="2">
    <source>
        <dbReference type="SAM" id="Phobius"/>
    </source>
</evidence>
<feature type="domain" description="DUF5979" evidence="5">
    <location>
        <begin position="1916"/>
        <end position="2011"/>
    </location>
</feature>
<keyword evidence="2" id="KW-1133">Transmembrane helix</keyword>
<dbReference type="EMBL" id="SDPP02000001">
    <property type="protein sequence ID" value="KAA1380306.1"/>
    <property type="molecule type" value="Genomic_DNA"/>
</dbReference>
<evidence type="ECO:0000313" key="7">
    <source>
        <dbReference type="Proteomes" id="UP001515100"/>
    </source>
</evidence>
<evidence type="ECO:0000259" key="4">
    <source>
        <dbReference type="Pfam" id="PF01345"/>
    </source>
</evidence>
<feature type="region of interest" description="Disordered" evidence="1">
    <location>
        <begin position="40"/>
        <end position="87"/>
    </location>
</feature>
<evidence type="ECO:0000313" key="6">
    <source>
        <dbReference type="EMBL" id="KAA1380306.1"/>
    </source>
</evidence>
<dbReference type="Proteomes" id="UP001515100">
    <property type="component" value="Unassembled WGS sequence"/>
</dbReference>
<accession>A0A641AQC6</accession>
<feature type="domain" description="DUF5979" evidence="5">
    <location>
        <begin position="1584"/>
        <end position="1687"/>
    </location>
</feature>
<feature type="transmembrane region" description="Helical" evidence="2">
    <location>
        <begin position="2042"/>
        <end position="2062"/>
    </location>
</feature>
<dbReference type="InterPro" id="IPR001434">
    <property type="entry name" value="OmcB-like_DUF11"/>
</dbReference>
<reference evidence="6" key="1">
    <citation type="submission" date="2019-09" db="EMBL/GenBank/DDBJ databases">
        <authorList>
            <person name="Li J."/>
        </authorList>
    </citation>
    <scope>NUCLEOTIDE SEQUENCE [LARGE SCALE GENOMIC DNA]</scope>
    <source>
        <strain evidence="6">NRBC 14897</strain>
    </source>
</reference>
<proteinExistence type="predicted"/>
<feature type="domain" description="DUF11" evidence="4">
    <location>
        <begin position="963"/>
        <end position="1014"/>
    </location>
</feature>
<feature type="domain" description="DUF5979" evidence="5">
    <location>
        <begin position="1692"/>
        <end position="1805"/>
    </location>
</feature>
<dbReference type="Gene3D" id="2.60.40.1140">
    <property type="entry name" value="Collagen-binding surface protein Cna, B-type domain"/>
    <property type="match status" value="1"/>
</dbReference>
<dbReference type="RefSeq" id="WP_129180644.1">
    <property type="nucleotide sequence ID" value="NZ_JAGIOG010000001.1"/>
</dbReference>
<dbReference type="Pfam" id="PF01345">
    <property type="entry name" value="DUF11"/>
    <property type="match status" value="1"/>
</dbReference>
<evidence type="ECO:0000259" key="5">
    <source>
        <dbReference type="Pfam" id="PF19407"/>
    </source>
</evidence>
<dbReference type="InterPro" id="IPR046022">
    <property type="entry name" value="DUF5979"/>
</dbReference>
<keyword evidence="2" id="KW-0812">Transmembrane</keyword>
<dbReference type="Pfam" id="PF19407">
    <property type="entry name" value="DUF5979"/>
    <property type="match status" value="6"/>
</dbReference>
<keyword evidence="7" id="KW-1185">Reference proteome</keyword>
<evidence type="ECO:0000256" key="3">
    <source>
        <dbReference type="SAM" id="SignalP"/>
    </source>
</evidence>
<sequence>MSSARHRTRQQHRTSIRSGVVLATLFALLLPVIPAQADPVPVPSPSPETTATATPEPSPAPTKKTDPTEKNDQKADRAPVAAAADSAQVGVVKSNNLDGKTLKPGDDFAYELTVECSSLVTDCVNETFTDVLPEGLTVTNLPPSTSTRTVTFDQTTRKLTVVFKQALQDPVGEVGLRAGGTVNFEIGMRLPADTALLDGTEIANTADVTADNATPKDDTNVVTVEVPRVVRPVATKTWTDGSAVAGLGEASTVTLGVRNASSSSAKVTDLSIVDQTATTFEHFDLTGLELKRFPAGANRAVLSVKTGGGWVDAAAVSSTGALGLPSGVSASDVTAVRVVFTDVDGGVLPYDATGGSVEMGLVLRDTTRSDDAPMRPTTKIAVNNCAEPAAEDADSGTVTGADACHSYDILPDTLVLGSSKTYFADTDKDFTRENGEYAVIGRDSRVSAKVDVSNKSPFELSSIVITEPDPTSTSSELEKLDIDTVRLRLPAGAAKAALTVTYADGTVRSEDHTTGVTLAVAKTGTRVVGVQVTYTGRDGDPTIDEGAVAGLDLSGHLNSLVTSADLPNGSSPHVVNCAGYQGSAGRTDGTGTASGTACANLTVELPRNGSTGVKTVGQTSVPEGQPIPFGLKVTNNGNLPLVDPVISDPPTGVDGRPDPTRPNPFTTLRITSAKVSATGLPPVAIELYDPTVTAWVAYDASDAALLERAQGVRAAMNGELAPTQGFTLDLVTQRRAGTADAVKILNCFTTSADGYVADDPACSPEITTGPVSDAASINKSITPGDLPAYVPGLPRQYATVELSATNTGNLSMSTLRLTDADTDFFDAVDFVDFGQVKLPAGADRVRIDALVAGSWVTGTAAANPALPSGVSAASVTGIRATFSHSSGDPRITPCAKPADCGGVLKLRVSPRQFLRSDSSTTIPRHMENSASAEFVTRLQDPSSPKTVAPVRATLNLNDGAARLAVQKTPDSTIAPGDPAPFKLKVTNTGTSNITDLVVKDVLPAGLQLDETYVGDGGEPFRIVDTQVPSGTPAVPKPVLDVERDGGRVSGLAFDFGKTADGDPWLFAPGATLTIEIQVLLEPGVGSGQVITNTMGAIGKGPNLACDGTSATDSAFGSGTYCTDTAAVTVRAGAAFQARKWVAGTVSRGWYNTRTAEAVPVGDPSCPVATDAAGVEYTAHPCIAMVDPGDRYDYLLRLVNAGTESATDMRIIDRFPAPGDRGVHVDQARGTEWDKRPTLATQPKLTGKGALTTSYTDRAGLCIADLDMGGAGSSAAQCAPGDWSTPFGPGVTAAQMRLTFATPLEPAEGVDITFSMNTPLDIEQVSDPTIAWNSYAHAETTLRGGRPHVLPRTEPIKVGVGLAYGALHLEKKIGDNPSNLPLAGLTFPFHVVCTIDPVGGTVQTVLDDTYQVSSTTPVDVTGLPAGASCSVSETDAKGGISDHPASDPLTIAIEPGMGQASVQTATITNDFADAELAVEKSVTGGASDYAAAEFDVNLFCSFGGAPLDGLSPQALTVKPAVDDGRVVTKVPAGASCYAVETDTGSATAVTYDPAGPSADRSGAVSTTSKKRSVIGVTNEFRAGGLSIAKELAGPGAPSLSDGPFTFAVACSFDGKANVFTKNVTLTGDGSSKLVTSPTMTGLPVGAVCTVTETDNGGADETPVPATVTIPDEVDGEPQVVVAGLTNVFSAGTISLSKVLAGAGADKTYAADAVFTVQVTCERDVANVRTTVFSGPVQIKGGQTLTIEGSDGKPLPLPLGTHCFGTETVTGGATTAVVDHDSFDKGVVVTTSSEVQKLALTATNRFDLGAVAVTKTVDGAGAPFVAGRTYAVEVTCVLPQGGPTPTVLFAGKKLSLTGGQTLKVDDLPIGAQCWAGESDGGGATRTTISHDSATTPATVVADRTAGIEVVNTFDTGRLKVSKKVVGPGEGRFSFTLTCTTPRGDVPLKDSVARFTLTAGQSRVFEVPLGASCIVREVDVPDDADVSYKDSTGKGDGKVVVGPSASVTVTNTFAAVLSDNASDRPDADRDDNGNGILPGTGGARLLWLVTGLGLVLAGVVVTRTARRRA</sequence>
<organism evidence="6 7">
    <name type="scientific">Aeromicrobium fastidiosum</name>
    <dbReference type="NCBI Taxonomy" id="52699"/>
    <lineage>
        <taxon>Bacteria</taxon>
        <taxon>Bacillati</taxon>
        <taxon>Actinomycetota</taxon>
        <taxon>Actinomycetes</taxon>
        <taxon>Propionibacteriales</taxon>
        <taxon>Nocardioidaceae</taxon>
        <taxon>Aeromicrobium</taxon>
    </lineage>
</organism>